<keyword evidence="4" id="KW-1185">Reference proteome</keyword>
<dbReference type="SMR" id="A0A8I6XVR6"/>
<name>A0A8I6XVR6_HORVV</name>
<reference evidence="4" key="1">
    <citation type="journal article" date="2012" name="Nature">
        <title>A physical, genetic and functional sequence assembly of the barley genome.</title>
        <authorList>
            <consortium name="The International Barley Genome Sequencing Consortium"/>
            <person name="Mayer K.F."/>
            <person name="Waugh R."/>
            <person name="Brown J.W."/>
            <person name="Schulman A."/>
            <person name="Langridge P."/>
            <person name="Platzer M."/>
            <person name="Fincher G.B."/>
            <person name="Muehlbauer G.J."/>
            <person name="Sato K."/>
            <person name="Close T.J."/>
            <person name="Wise R.P."/>
            <person name="Stein N."/>
        </authorList>
    </citation>
    <scope>NUCLEOTIDE SEQUENCE [LARGE SCALE GENOMIC DNA]</scope>
    <source>
        <strain evidence="4">cv. Morex</strain>
    </source>
</reference>
<dbReference type="Gramene" id="HORVU.MOREX.r3.5HG0456200.1">
    <property type="protein sequence ID" value="HORVU.MOREX.r3.5HG0456200.1"/>
    <property type="gene ID" value="HORVU.MOREX.r3.5HG0456200"/>
</dbReference>
<proteinExistence type="predicted"/>
<keyword evidence="1" id="KW-0175">Coiled coil</keyword>
<evidence type="ECO:0000256" key="1">
    <source>
        <dbReference type="SAM" id="Coils"/>
    </source>
</evidence>
<evidence type="ECO:0000313" key="4">
    <source>
        <dbReference type="Proteomes" id="UP000011116"/>
    </source>
</evidence>
<protein>
    <recommendedName>
        <fullName evidence="5">Zinc finger GRF-type domain-containing protein</fullName>
    </recommendedName>
</protein>
<dbReference type="Proteomes" id="UP000011116">
    <property type="component" value="Chromosome 5H"/>
</dbReference>
<keyword evidence="2" id="KW-0472">Membrane</keyword>
<evidence type="ECO:0000256" key="2">
    <source>
        <dbReference type="SAM" id="Phobius"/>
    </source>
</evidence>
<keyword evidence="2" id="KW-1133">Transmembrane helix</keyword>
<dbReference type="AlphaFoldDB" id="A0A8I6XVR6"/>
<evidence type="ECO:0008006" key="5">
    <source>
        <dbReference type="Google" id="ProtNLM"/>
    </source>
</evidence>
<organism evidence="3 4">
    <name type="scientific">Hordeum vulgare subsp. vulgare</name>
    <name type="common">Domesticated barley</name>
    <dbReference type="NCBI Taxonomy" id="112509"/>
    <lineage>
        <taxon>Eukaryota</taxon>
        <taxon>Viridiplantae</taxon>
        <taxon>Streptophyta</taxon>
        <taxon>Embryophyta</taxon>
        <taxon>Tracheophyta</taxon>
        <taxon>Spermatophyta</taxon>
        <taxon>Magnoliopsida</taxon>
        <taxon>Liliopsida</taxon>
        <taxon>Poales</taxon>
        <taxon>Poaceae</taxon>
        <taxon>BOP clade</taxon>
        <taxon>Pooideae</taxon>
        <taxon>Triticodae</taxon>
        <taxon>Triticeae</taxon>
        <taxon>Hordeinae</taxon>
        <taxon>Hordeum</taxon>
    </lineage>
</organism>
<feature type="coiled-coil region" evidence="1">
    <location>
        <begin position="61"/>
        <end position="95"/>
    </location>
</feature>
<evidence type="ECO:0000313" key="3">
    <source>
        <dbReference type="EnsemblPlants" id="HORVU.MOREX.r3.5HG0456200.1"/>
    </source>
</evidence>
<accession>A0A8I6XVR6</accession>
<feature type="transmembrane region" description="Helical" evidence="2">
    <location>
        <begin position="98"/>
        <end position="120"/>
    </location>
</feature>
<dbReference type="EnsemblPlants" id="HORVU.MOREX.r3.5HG0456200.1">
    <property type="protein sequence ID" value="HORVU.MOREX.r3.5HG0456200.1"/>
    <property type="gene ID" value="HORVU.MOREX.r3.5HG0456200"/>
</dbReference>
<keyword evidence="2" id="KW-0812">Transmembrane</keyword>
<reference evidence="3" key="2">
    <citation type="submission" date="2020-10" db="EMBL/GenBank/DDBJ databases">
        <authorList>
            <person name="Scholz U."/>
            <person name="Mascher M."/>
            <person name="Fiebig A."/>
        </authorList>
    </citation>
    <scope>NUCLEOTIDE SEQUENCE [LARGE SCALE GENOMIC DNA]</scope>
    <source>
        <strain evidence="3">cv. Morex</strain>
    </source>
</reference>
<sequence>MATVDPILSCACGRACAGKPGSAVSRKHKFYFSCQSYGVHSRACEVYVWEDELEEYVQKRIRAAGVKLQELREDRDEFIEELSDRTREIKKLKRMNKVLQLALASTAPVAALIAVMAAWAGHH</sequence>
<reference evidence="3" key="3">
    <citation type="submission" date="2022-01" db="UniProtKB">
        <authorList>
            <consortium name="EnsemblPlants"/>
        </authorList>
    </citation>
    <scope>IDENTIFICATION</scope>
    <source>
        <strain evidence="3">subsp. vulgare</strain>
    </source>
</reference>